<feature type="transmembrane region" description="Helical" evidence="2">
    <location>
        <begin position="114"/>
        <end position="136"/>
    </location>
</feature>
<feature type="transmembrane region" description="Helical" evidence="2">
    <location>
        <begin position="85"/>
        <end position="107"/>
    </location>
</feature>
<feature type="transmembrane region" description="Helical" evidence="2">
    <location>
        <begin position="58"/>
        <end position="79"/>
    </location>
</feature>
<dbReference type="AlphaFoldDB" id="A0A916Y2A0"/>
<feature type="compositionally biased region" description="Gly residues" evidence="1">
    <location>
        <begin position="7"/>
        <end position="16"/>
    </location>
</feature>
<keyword evidence="2" id="KW-0472">Membrane</keyword>
<evidence type="ECO:0000313" key="3">
    <source>
        <dbReference type="EMBL" id="GGD26670.1"/>
    </source>
</evidence>
<protein>
    <submittedName>
        <fullName evidence="3">Uncharacterized protein</fullName>
    </submittedName>
</protein>
<keyword evidence="2" id="KW-1133">Transmembrane helix</keyword>
<evidence type="ECO:0000256" key="2">
    <source>
        <dbReference type="SAM" id="Phobius"/>
    </source>
</evidence>
<comment type="caution">
    <text evidence="3">The sequence shown here is derived from an EMBL/GenBank/DDBJ whole genome shotgun (WGS) entry which is preliminary data.</text>
</comment>
<proteinExistence type="predicted"/>
<sequence>MVRIPGTGRGYTGGHAGAPPVPPPGGYRGERRFPEHPVAGHFLAQAPPPRSGPRLHPVGWIALLAAGLFSALLLALAAAGEAHSALGTSMLVLQVVVVALVVAALCIRRARLGAAIALTVSLLVNVGTVGAVGALFGDPPVPPSAGTTTEGTADGDYAGIKDVDPQSVLRAPSLEDVQDHTNELSERIRERLSAEFGFTWTRIADASERPERNGYGGESMLQQYTSSTWRTDQPIREHDQKIEVMAAIDRELAVAGEYYALYPLNEPDGSIDPRALESLYGSADPREQTVWEYVAQRYGTAGISSPSPTLLYATLTDLSNDDDGQVRAREEAERSDGEPLEGLNLMFISAQLLAEGDRDAFSDAVR</sequence>
<dbReference type="RefSeq" id="WP_188710596.1">
    <property type="nucleotide sequence ID" value="NZ_BMHO01000001.1"/>
</dbReference>
<dbReference type="Proteomes" id="UP000633205">
    <property type="component" value="Unassembled WGS sequence"/>
</dbReference>
<accession>A0A916Y2A0</accession>
<feature type="region of interest" description="Disordered" evidence="1">
    <location>
        <begin position="1"/>
        <end position="30"/>
    </location>
</feature>
<keyword evidence="2" id="KW-0812">Transmembrane</keyword>
<evidence type="ECO:0000256" key="1">
    <source>
        <dbReference type="SAM" id="MobiDB-lite"/>
    </source>
</evidence>
<evidence type="ECO:0000313" key="4">
    <source>
        <dbReference type="Proteomes" id="UP000633205"/>
    </source>
</evidence>
<dbReference type="EMBL" id="BMHO01000001">
    <property type="protein sequence ID" value="GGD26670.1"/>
    <property type="molecule type" value="Genomic_DNA"/>
</dbReference>
<keyword evidence="4" id="KW-1185">Reference proteome</keyword>
<reference evidence="3" key="1">
    <citation type="journal article" date="2014" name="Int. J. Syst. Evol. Microbiol.">
        <title>Complete genome sequence of Corynebacterium casei LMG S-19264T (=DSM 44701T), isolated from a smear-ripened cheese.</title>
        <authorList>
            <consortium name="US DOE Joint Genome Institute (JGI-PGF)"/>
            <person name="Walter F."/>
            <person name="Albersmeier A."/>
            <person name="Kalinowski J."/>
            <person name="Ruckert C."/>
        </authorList>
    </citation>
    <scope>NUCLEOTIDE SEQUENCE</scope>
    <source>
        <strain evidence="3">CGMCC 1.15152</strain>
    </source>
</reference>
<gene>
    <name evidence="3" type="ORF">GCM10010915_03370</name>
</gene>
<reference evidence="3" key="2">
    <citation type="submission" date="2020-09" db="EMBL/GenBank/DDBJ databases">
        <authorList>
            <person name="Sun Q."/>
            <person name="Zhou Y."/>
        </authorList>
    </citation>
    <scope>NUCLEOTIDE SEQUENCE</scope>
    <source>
        <strain evidence="3">CGMCC 1.15152</strain>
    </source>
</reference>
<name>A0A916Y2A0_9MICO</name>
<organism evidence="3 4">
    <name type="scientific">Microbacterium faecale</name>
    <dbReference type="NCBI Taxonomy" id="1804630"/>
    <lineage>
        <taxon>Bacteria</taxon>
        <taxon>Bacillati</taxon>
        <taxon>Actinomycetota</taxon>
        <taxon>Actinomycetes</taxon>
        <taxon>Micrococcales</taxon>
        <taxon>Microbacteriaceae</taxon>
        <taxon>Microbacterium</taxon>
    </lineage>
</organism>